<protein>
    <recommendedName>
        <fullName evidence="6">Late embryogenesis abundant protein LEA-2 subgroup domain-containing protein</fullName>
    </recommendedName>
</protein>
<evidence type="ECO:0000256" key="2">
    <source>
        <dbReference type="ARBA" id="ARBA00023136"/>
    </source>
</evidence>
<dbReference type="InterPro" id="IPR044839">
    <property type="entry name" value="NDR1-like"/>
</dbReference>
<dbReference type="Proteomes" id="UP000324897">
    <property type="component" value="Chromosome 3"/>
</dbReference>
<dbReference type="GO" id="GO:0009506">
    <property type="term" value="C:plasmodesma"/>
    <property type="evidence" value="ECO:0007669"/>
    <property type="project" value="TreeGrafter"/>
</dbReference>
<organism evidence="4 5">
    <name type="scientific">Eragrostis curvula</name>
    <name type="common">weeping love grass</name>
    <dbReference type="NCBI Taxonomy" id="38414"/>
    <lineage>
        <taxon>Eukaryota</taxon>
        <taxon>Viridiplantae</taxon>
        <taxon>Streptophyta</taxon>
        <taxon>Embryophyta</taxon>
        <taxon>Tracheophyta</taxon>
        <taxon>Spermatophyta</taxon>
        <taxon>Magnoliopsida</taxon>
        <taxon>Liliopsida</taxon>
        <taxon>Poales</taxon>
        <taxon>Poaceae</taxon>
        <taxon>PACMAD clade</taxon>
        <taxon>Chloridoideae</taxon>
        <taxon>Eragrostideae</taxon>
        <taxon>Eragrostidinae</taxon>
        <taxon>Eragrostis</taxon>
    </lineage>
</organism>
<sequence length="216" mass="23105">MAKGDDVKDCLACCLALFMFAAAILLVILIVLVLVYGCVDPVEVTVEEASLGRLALPAPPAAGRNGTTSPASLAYNLSLAVSVRNPNWANRVWRTAPLDAELRLAGTPFAVVRLAGAEEELIRPERSAVYRVVAAAESAAVALGSDEQAEFARESGVGLFRLELVVSGELKYQGESYRRSFTVRCPLKLPLSTAPTAVAFARVERTLPPQECVYVN</sequence>
<gene>
    <name evidence="4" type="ORF">EJB05_42306</name>
</gene>
<name>A0A5J9TC26_9POAL</name>
<evidence type="ECO:0000256" key="1">
    <source>
        <dbReference type="ARBA" id="ARBA00004370"/>
    </source>
</evidence>
<feature type="non-terminal residue" evidence="4">
    <location>
        <position position="1"/>
    </location>
</feature>
<dbReference type="GO" id="GO:0005886">
    <property type="term" value="C:plasma membrane"/>
    <property type="evidence" value="ECO:0007669"/>
    <property type="project" value="TreeGrafter"/>
</dbReference>
<dbReference type="GO" id="GO:0098542">
    <property type="term" value="P:defense response to other organism"/>
    <property type="evidence" value="ECO:0007669"/>
    <property type="project" value="InterPro"/>
</dbReference>
<keyword evidence="5" id="KW-1185">Reference proteome</keyword>
<dbReference type="PANTHER" id="PTHR31415:SF151">
    <property type="entry name" value="LATE EMBRYOGENESIS ABUNDANT PROTEIN LEA-2 SUBGROUP DOMAIN-CONTAINING PROTEIN"/>
    <property type="match status" value="1"/>
</dbReference>
<evidence type="ECO:0000313" key="4">
    <source>
        <dbReference type="EMBL" id="TVU08882.1"/>
    </source>
</evidence>
<keyword evidence="3" id="KW-0812">Transmembrane</keyword>
<proteinExistence type="predicted"/>
<evidence type="ECO:0000313" key="5">
    <source>
        <dbReference type="Proteomes" id="UP000324897"/>
    </source>
</evidence>
<evidence type="ECO:0008006" key="6">
    <source>
        <dbReference type="Google" id="ProtNLM"/>
    </source>
</evidence>
<feature type="transmembrane region" description="Helical" evidence="3">
    <location>
        <begin position="12"/>
        <end position="36"/>
    </location>
</feature>
<keyword evidence="2 3" id="KW-0472">Membrane</keyword>
<dbReference type="PANTHER" id="PTHR31415">
    <property type="entry name" value="OS05G0367900 PROTEIN"/>
    <property type="match status" value="1"/>
</dbReference>
<dbReference type="EMBL" id="RWGY01000039">
    <property type="protein sequence ID" value="TVU08882.1"/>
    <property type="molecule type" value="Genomic_DNA"/>
</dbReference>
<keyword evidence="3" id="KW-1133">Transmembrane helix</keyword>
<comment type="subcellular location">
    <subcellularLocation>
        <location evidence="1">Membrane</location>
    </subcellularLocation>
</comment>
<dbReference type="OrthoDB" id="693965at2759"/>
<comment type="caution">
    <text evidence="4">The sequence shown here is derived from an EMBL/GenBank/DDBJ whole genome shotgun (WGS) entry which is preliminary data.</text>
</comment>
<dbReference type="Gramene" id="TVU08882">
    <property type="protein sequence ID" value="TVU08882"/>
    <property type="gene ID" value="EJB05_42306"/>
</dbReference>
<dbReference type="AlphaFoldDB" id="A0A5J9TC26"/>
<accession>A0A5J9TC26</accession>
<evidence type="ECO:0000256" key="3">
    <source>
        <dbReference type="SAM" id="Phobius"/>
    </source>
</evidence>
<reference evidence="4 5" key="1">
    <citation type="journal article" date="2019" name="Sci. Rep.">
        <title>A high-quality genome of Eragrostis curvula grass provides insights into Poaceae evolution and supports new strategies to enhance forage quality.</title>
        <authorList>
            <person name="Carballo J."/>
            <person name="Santos B.A.C.M."/>
            <person name="Zappacosta D."/>
            <person name="Garbus I."/>
            <person name="Selva J.P."/>
            <person name="Gallo C.A."/>
            <person name="Diaz A."/>
            <person name="Albertini E."/>
            <person name="Caccamo M."/>
            <person name="Echenique V."/>
        </authorList>
    </citation>
    <scope>NUCLEOTIDE SEQUENCE [LARGE SCALE GENOMIC DNA]</scope>
    <source>
        <strain evidence="5">cv. Victoria</strain>
        <tissue evidence="4">Leaf</tissue>
    </source>
</reference>